<evidence type="ECO:0000313" key="4">
    <source>
        <dbReference type="Proteomes" id="UP000664466"/>
    </source>
</evidence>
<dbReference type="PANTHER" id="PTHR30399">
    <property type="entry name" value="UNCHARACTERIZED PROTEIN YGJP"/>
    <property type="match status" value="1"/>
</dbReference>
<name>A0A8B0SJE5_9GAMM</name>
<dbReference type="InterPro" id="IPR002725">
    <property type="entry name" value="YgjP-like_metallopeptidase"/>
</dbReference>
<dbReference type="RefSeq" id="WP_207250831.1">
    <property type="nucleotide sequence ID" value="NZ_JAFMPM010000006.1"/>
</dbReference>
<feature type="domain" description="YgjP-like metallopeptidase" evidence="1">
    <location>
        <begin position="25"/>
        <end position="233"/>
    </location>
</feature>
<organism evidence="3">
    <name type="scientific">Thiothrix fructosivorans</name>
    <dbReference type="NCBI Taxonomy" id="111770"/>
    <lineage>
        <taxon>Bacteria</taxon>
        <taxon>Pseudomonadati</taxon>
        <taxon>Pseudomonadota</taxon>
        <taxon>Gammaproteobacteria</taxon>
        <taxon>Thiotrichales</taxon>
        <taxon>Thiotrichaceae</taxon>
        <taxon>Thiothrix</taxon>
    </lineage>
</organism>
<protein>
    <submittedName>
        <fullName evidence="3">M48 family metallopeptidase</fullName>
    </submittedName>
</protein>
<dbReference type="EMBL" id="CP072748">
    <property type="protein sequence ID" value="QTX11456.1"/>
    <property type="molecule type" value="Genomic_DNA"/>
</dbReference>
<evidence type="ECO:0000259" key="1">
    <source>
        <dbReference type="Pfam" id="PF01863"/>
    </source>
</evidence>
<reference evidence="3" key="2">
    <citation type="submission" date="2021-04" db="EMBL/GenBank/DDBJ databases">
        <title>Complete Genome and methylome analysis of Thiothrix fructosivorans ATCC 49748.</title>
        <authorList>
            <person name="Fomenkov A."/>
            <person name="Sun L."/>
            <person name="Vincze T."/>
            <person name="Grabovich M.Y."/>
            <person name="Roberts R.J."/>
        </authorList>
    </citation>
    <scope>NUCLEOTIDE SEQUENCE</scope>
    <source>
        <strain evidence="3">ATCC 49748</strain>
    </source>
</reference>
<evidence type="ECO:0000313" key="3">
    <source>
        <dbReference type="EMBL" id="QTX11456.1"/>
    </source>
</evidence>
<dbReference type="EMBL" id="JAFMPM010000006">
    <property type="protein sequence ID" value="MBO0613101.1"/>
    <property type="molecule type" value="Genomic_DNA"/>
</dbReference>
<dbReference type="PANTHER" id="PTHR30399:SF1">
    <property type="entry name" value="UTP PYROPHOSPHATASE"/>
    <property type="match status" value="1"/>
</dbReference>
<dbReference type="CDD" id="cd07344">
    <property type="entry name" value="M48_yhfN_like"/>
    <property type="match status" value="1"/>
</dbReference>
<dbReference type="Proteomes" id="UP000664466">
    <property type="component" value="Unassembled WGS sequence"/>
</dbReference>
<proteinExistence type="predicted"/>
<reference evidence="2 4" key="1">
    <citation type="submission" date="2021-03" db="EMBL/GenBank/DDBJ databases">
        <title>Draft genome and methylome analysis of Thiotrix fructosivoruns ATCC 49748.</title>
        <authorList>
            <person name="Fomenkov A."/>
            <person name="Grabovich M.Y."/>
            <person name="Roberts R.J."/>
        </authorList>
    </citation>
    <scope>NUCLEOTIDE SEQUENCE [LARGE SCALE GENOMIC DNA]</scope>
    <source>
        <strain evidence="2 4">ATCC 49748</strain>
    </source>
</reference>
<keyword evidence="4" id="KW-1185">Reference proteome</keyword>
<dbReference type="Gene3D" id="3.30.2010.10">
    <property type="entry name" value="Metalloproteases ('zincins'), catalytic domain"/>
    <property type="match status" value="1"/>
</dbReference>
<accession>A0A8B0SJE5</accession>
<dbReference type="InterPro" id="IPR053136">
    <property type="entry name" value="UTP_pyrophosphatase-like"/>
</dbReference>
<sequence>MNTTYLKLPNGHALSYTIRPSARAKYLRMQLHPSKGLVVTQPLGISTHALHQWVLSQQAWITAALQKLAQHPPPVAALATLPEHLALLATGESLPVIYTPTDRKNITLHYVEHTSLTLSGAINAPAACQQALRQWLRGYAQVHLGKQLQQVAAETGLQYVNCRVKGQQTRWGSCSSRGNINLNEKLILLPPEWVRYTLIHELCHTVEMNHSKRFWALVAGFMPDYRRIHAEMKGLVTVSIKVAPNYPNIIKMGNLVVINVEK</sequence>
<dbReference type="Pfam" id="PF01863">
    <property type="entry name" value="YgjP-like"/>
    <property type="match status" value="1"/>
</dbReference>
<evidence type="ECO:0000313" key="2">
    <source>
        <dbReference type="EMBL" id="MBO0613101.1"/>
    </source>
</evidence>
<dbReference type="AlphaFoldDB" id="A0A8B0SJE5"/>
<gene>
    <name evidence="3" type="ORF">J1836_003630</name>
    <name evidence="2" type="ORF">J1836_09195</name>
</gene>